<dbReference type="PANTHER" id="PTHR36510:SF3">
    <property type="entry name" value="CONSERVED PROTEIN"/>
    <property type="match status" value="1"/>
</dbReference>
<dbReference type="CDD" id="cd04584">
    <property type="entry name" value="CBS_pair_AcuB_like"/>
    <property type="match status" value="1"/>
</dbReference>
<evidence type="ECO:0000313" key="4">
    <source>
        <dbReference type="Proteomes" id="UP000029736"/>
    </source>
</evidence>
<dbReference type="InterPro" id="IPR050141">
    <property type="entry name" value="GCL_type2/YbdK_subfam"/>
</dbReference>
<dbReference type="InterPro" id="IPR046342">
    <property type="entry name" value="CBS_dom_sf"/>
</dbReference>
<dbReference type="STRING" id="1524460.IX84_07735"/>
<evidence type="ECO:0000259" key="2">
    <source>
        <dbReference type="PROSITE" id="PS51371"/>
    </source>
</evidence>
<feature type="domain" description="CBS" evidence="2">
    <location>
        <begin position="569"/>
        <end position="622"/>
    </location>
</feature>
<feature type="domain" description="CBS" evidence="2">
    <location>
        <begin position="507"/>
        <end position="564"/>
    </location>
</feature>
<dbReference type="InterPro" id="IPR006336">
    <property type="entry name" value="GCS2"/>
</dbReference>
<accession>A0A098SBY8</accession>
<name>A0A098SBY8_9BACT</name>
<sequence>MGDLAVKPATENRAAYLQSLIRDVQALERMIKEDRFEKGHQRIGAEQELCMVDAARQPSSLAFSLLPDLPKDFTFEIGQFNLEANLSPYELNNSALKKTEDQLRALLKKLKEVGAPQGIQPIITGILPTIRRHHLDLEHMTPLERFDVLNRGLTELRGGAFEINIHGADELTTSLPSVMYEAANTSWQLHLQLDPRSFSEAYNWAQYIAAPVLAATANSPLLFGRELWHETRIAVFQQSIDTRRSANQIRDRHNRVNFGRGWLEESPVQLFKDNITRFPLILTGDIQEDALQMLDEGRTPNLRALRLHNGTIYSWNRPCYGVGDDEQAHLRLENRYIPAGPTIKDQMANFAFWVGLMKGLPPRYLNLHETVSFQHAKSNFYRAARSSLYASLGWNGKHRPVRRIILEELLPLAAEGLQRCGFTSGQSASYLSIIERRVAGHANGACWTIRNFRNLRERYGAGVAVREVTDAMIQGQEADIPVHEWPDIDAAQIYVFKKETTSIGRVMKTDLYTLNEQEPIGLAKAIMEWKRIRHLPIEDDHGNLKGLVTRTNLEAAAGVDDHEVVSAIMTRELITATQQTTLEEAARLMKQHRIGCMPVEREGQLIGLLTDSDFRVLFGNLW</sequence>
<protein>
    <recommendedName>
        <fullName evidence="2">CBS domain-containing protein</fullName>
    </recommendedName>
</protein>
<dbReference type="EMBL" id="JPOS01000018">
    <property type="protein sequence ID" value="KGE88562.1"/>
    <property type="molecule type" value="Genomic_DNA"/>
</dbReference>
<dbReference type="OrthoDB" id="240589at2"/>
<dbReference type="InterPro" id="IPR000644">
    <property type="entry name" value="CBS_dom"/>
</dbReference>
<keyword evidence="1" id="KW-0129">CBS domain</keyword>
<keyword evidence="4" id="KW-1185">Reference proteome</keyword>
<dbReference type="Gene3D" id="3.10.580.10">
    <property type="entry name" value="CBS-domain"/>
    <property type="match status" value="1"/>
</dbReference>
<dbReference type="Pfam" id="PF00571">
    <property type="entry name" value="CBS"/>
    <property type="match status" value="2"/>
</dbReference>
<evidence type="ECO:0000256" key="1">
    <source>
        <dbReference type="PROSITE-ProRule" id="PRU00703"/>
    </source>
</evidence>
<comment type="caution">
    <text evidence="3">The sequence shown here is derived from an EMBL/GenBank/DDBJ whole genome shotgun (WGS) entry which is preliminary data.</text>
</comment>
<gene>
    <name evidence="3" type="ORF">IX84_07735</name>
</gene>
<dbReference type="Gene3D" id="3.30.590.20">
    <property type="match status" value="1"/>
</dbReference>
<dbReference type="PROSITE" id="PS51371">
    <property type="entry name" value="CBS"/>
    <property type="match status" value="2"/>
</dbReference>
<dbReference type="SUPFAM" id="SSF55931">
    <property type="entry name" value="Glutamine synthetase/guanido kinase"/>
    <property type="match status" value="1"/>
</dbReference>
<dbReference type="AlphaFoldDB" id="A0A098SBY8"/>
<dbReference type="SMART" id="SM00116">
    <property type="entry name" value="CBS"/>
    <property type="match status" value="2"/>
</dbReference>
<dbReference type="RefSeq" id="WP_044218192.1">
    <property type="nucleotide sequence ID" value="NZ_JBKAGJ010000006.1"/>
</dbReference>
<dbReference type="SUPFAM" id="SSF54631">
    <property type="entry name" value="CBS-domain pair"/>
    <property type="match status" value="1"/>
</dbReference>
<organism evidence="3 4">
    <name type="scientific">Phaeodactylibacter xiamenensis</name>
    <dbReference type="NCBI Taxonomy" id="1524460"/>
    <lineage>
        <taxon>Bacteria</taxon>
        <taxon>Pseudomonadati</taxon>
        <taxon>Bacteroidota</taxon>
        <taxon>Saprospiria</taxon>
        <taxon>Saprospirales</taxon>
        <taxon>Haliscomenobacteraceae</taxon>
        <taxon>Phaeodactylibacter</taxon>
    </lineage>
</organism>
<dbReference type="GO" id="GO:0016879">
    <property type="term" value="F:ligase activity, forming carbon-nitrogen bonds"/>
    <property type="evidence" value="ECO:0007669"/>
    <property type="project" value="TreeGrafter"/>
</dbReference>
<dbReference type="PANTHER" id="PTHR36510">
    <property type="entry name" value="GLUTAMATE--CYSTEINE LIGASE 2-RELATED"/>
    <property type="match status" value="1"/>
</dbReference>
<dbReference type="Proteomes" id="UP000029736">
    <property type="component" value="Unassembled WGS sequence"/>
</dbReference>
<proteinExistence type="predicted"/>
<dbReference type="InterPro" id="IPR014746">
    <property type="entry name" value="Gln_synth/guanido_kin_cat_dom"/>
</dbReference>
<dbReference type="Pfam" id="PF04107">
    <property type="entry name" value="GCS2"/>
    <property type="match status" value="1"/>
</dbReference>
<evidence type="ECO:0000313" key="3">
    <source>
        <dbReference type="EMBL" id="KGE88562.1"/>
    </source>
</evidence>
<reference evidence="3 4" key="1">
    <citation type="journal article" date="2014" name="Int. J. Syst. Evol. Microbiol.">
        <title>Phaeodactylibacter xiamenensis gen. nov., sp. nov., a member of the family Saprospiraceae isolated from the marine alga Phaeodactylum tricornutum.</title>
        <authorList>
            <person name="Chen Z.Jr."/>
            <person name="Lei X."/>
            <person name="Lai Q."/>
            <person name="Li Y."/>
            <person name="Zhang B."/>
            <person name="Zhang J."/>
            <person name="Zhang H."/>
            <person name="Yang L."/>
            <person name="Zheng W."/>
            <person name="Tian Y."/>
            <person name="Yu Z."/>
            <person name="Xu H.Jr."/>
            <person name="Zheng T."/>
        </authorList>
    </citation>
    <scope>NUCLEOTIDE SEQUENCE [LARGE SCALE GENOMIC DNA]</scope>
    <source>
        <strain evidence="3 4">KD52</strain>
    </source>
</reference>